<name>A2RZV1_BURM9</name>
<evidence type="ECO:0000313" key="2">
    <source>
        <dbReference type="Proteomes" id="UP000002283"/>
    </source>
</evidence>
<reference evidence="1 2" key="1">
    <citation type="submission" date="2007-01" db="EMBL/GenBank/DDBJ databases">
        <authorList>
            <person name="DeShazer D."/>
            <person name="Woods D.E."/>
            <person name="Nierman W.C."/>
        </authorList>
    </citation>
    <scope>NUCLEOTIDE SEQUENCE [LARGE SCALE GENOMIC DNA]</scope>
    <source>
        <strain evidence="1 2">NCTC 10229</strain>
    </source>
</reference>
<dbReference type="EMBL" id="CP000545">
    <property type="protein sequence ID" value="ABM99957.2"/>
    <property type="molecule type" value="Genomic_DNA"/>
</dbReference>
<dbReference type="Proteomes" id="UP000002283">
    <property type="component" value="Chromosome II"/>
</dbReference>
<gene>
    <name evidence="1" type="ordered locus">BMA10229_1418</name>
</gene>
<proteinExistence type="predicted"/>
<evidence type="ECO:0000313" key="1">
    <source>
        <dbReference type="EMBL" id="ABM99957.2"/>
    </source>
</evidence>
<organism evidence="1 2">
    <name type="scientific">Burkholderia mallei (strain NCTC 10229)</name>
    <dbReference type="NCBI Taxonomy" id="412022"/>
    <lineage>
        <taxon>Bacteria</taxon>
        <taxon>Pseudomonadati</taxon>
        <taxon>Pseudomonadota</taxon>
        <taxon>Betaproteobacteria</taxon>
        <taxon>Burkholderiales</taxon>
        <taxon>Burkholderiaceae</taxon>
        <taxon>Burkholderia</taxon>
        <taxon>pseudomallei group</taxon>
    </lineage>
</organism>
<dbReference type="KEGG" id="bml:BMA10229_1418"/>
<dbReference type="HOGENOM" id="CLU_3197071_0_0_4"/>
<sequence length="45" mass="4779">MLHGMASGSCLRAYGARGRQRKIIHATRAVASAAASGTRHRRALC</sequence>
<protein>
    <submittedName>
        <fullName evidence="1">Uncharacterized protein</fullName>
    </submittedName>
</protein>
<dbReference type="AlphaFoldDB" id="A2RZV1"/>
<accession>A2RZV1</accession>